<protein>
    <recommendedName>
        <fullName evidence="2">DUF7450 domain-containing protein</fullName>
    </recommendedName>
</protein>
<accession>W4LZX3</accession>
<evidence type="ECO:0000256" key="1">
    <source>
        <dbReference type="SAM" id="SignalP"/>
    </source>
</evidence>
<evidence type="ECO:0000313" key="3">
    <source>
        <dbReference type="EMBL" id="ETX02937.1"/>
    </source>
</evidence>
<evidence type="ECO:0000259" key="2">
    <source>
        <dbReference type="Pfam" id="PF24247"/>
    </source>
</evidence>
<dbReference type="InterPro" id="IPR055873">
    <property type="entry name" value="DUF7450"/>
</dbReference>
<dbReference type="HOGENOM" id="CLU_1923741_0_0_7"/>
<evidence type="ECO:0000313" key="4">
    <source>
        <dbReference type="Proteomes" id="UP000019141"/>
    </source>
</evidence>
<proteinExistence type="predicted"/>
<keyword evidence="4" id="KW-1185">Reference proteome</keyword>
<keyword evidence="1" id="KW-0732">Signal</keyword>
<organism evidence="3 4">
    <name type="scientific">Entotheonella factor</name>
    <dbReference type="NCBI Taxonomy" id="1429438"/>
    <lineage>
        <taxon>Bacteria</taxon>
        <taxon>Pseudomonadati</taxon>
        <taxon>Nitrospinota/Tectimicrobiota group</taxon>
        <taxon>Candidatus Tectimicrobiota</taxon>
        <taxon>Candidatus Entotheonellia</taxon>
        <taxon>Candidatus Entotheonellales</taxon>
        <taxon>Candidatus Entotheonellaceae</taxon>
        <taxon>Candidatus Entotheonella</taxon>
    </lineage>
</organism>
<dbReference type="EMBL" id="AZHW01000094">
    <property type="protein sequence ID" value="ETX02937.1"/>
    <property type="molecule type" value="Genomic_DNA"/>
</dbReference>
<name>W4LZX3_ENTF1</name>
<reference evidence="3 4" key="1">
    <citation type="journal article" date="2014" name="Nature">
        <title>An environmental bacterial taxon with a large and distinct metabolic repertoire.</title>
        <authorList>
            <person name="Wilson M.C."/>
            <person name="Mori T."/>
            <person name="Ruckert C."/>
            <person name="Uria A.R."/>
            <person name="Helf M.J."/>
            <person name="Takada K."/>
            <person name="Gernert C."/>
            <person name="Steffens U.A."/>
            <person name="Heycke N."/>
            <person name="Schmitt S."/>
            <person name="Rinke C."/>
            <person name="Helfrich E.J."/>
            <person name="Brachmann A.O."/>
            <person name="Gurgui C."/>
            <person name="Wakimoto T."/>
            <person name="Kracht M."/>
            <person name="Crusemann M."/>
            <person name="Hentschel U."/>
            <person name="Abe I."/>
            <person name="Matsunaga S."/>
            <person name="Kalinowski J."/>
            <person name="Takeyama H."/>
            <person name="Piel J."/>
        </authorList>
    </citation>
    <scope>NUCLEOTIDE SEQUENCE [LARGE SCALE GENOMIC DNA]</scope>
    <source>
        <strain evidence="4">TSY1</strain>
    </source>
</reference>
<feature type="chain" id="PRO_5004845014" description="DUF7450 domain-containing protein" evidence="1">
    <location>
        <begin position="22"/>
        <end position="131"/>
    </location>
</feature>
<dbReference type="Pfam" id="PF24247">
    <property type="entry name" value="DUF7450"/>
    <property type="match status" value="1"/>
</dbReference>
<feature type="signal peptide" evidence="1">
    <location>
        <begin position="1"/>
        <end position="21"/>
    </location>
</feature>
<sequence length="131" mass="14649">MSIAGILAMLMMVAWSGQANAQKLEDVDHYRCYSVDQHGQLPGAGVALKDQFRSDERRVRQITSICAPVSKSHNGEVTEPRYPEVHLVCYDIRPKQFVGKDVAINNQFGEARMTVAAEMTLCVPSFKKHLN</sequence>
<dbReference type="AlphaFoldDB" id="W4LZX3"/>
<gene>
    <name evidence="3" type="ORF">ETSY1_01880</name>
</gene>
<dbReference type="Proteomes" id="UP000019141">
    <property type="component" value="Unassembled WGS sequence"/>
</dbReference>
<comment type="caution">
    <text evidence="3">The sequence shown here is derived from an EMBL/GenBank/DDBJ whole genome shotgun (WGS) entry which is preliminary data.</text>
</comment>
<feature type="domain" description="DUF7450" evidence="2">
    <location>
        <begin position="25"/>
        <end position="123"/>
    </location>
</feature>